<dbReference type="InterPro" id="IPR000871">
    <property type="entry name" value="Beta-lactam_class-A"/>
</dbReference>
<name>A0A3D8Q206_9BACI</name>
<protein>
    <submittedName>
        <fullName evidence="2">Serine hydrolase</fullName>
    </submittedName>
</protein>
<dbReference type="EMBL" id="PIOC01000001">
    <property type="protein sequence ID" value="RDW22253.1"/>
    <property type="molecule type" value="Genomic_DNA"/>
</dbReference>
<proteinExistence type="predicted"/>
<dbReference type="AlphaFoldDB" id="A0A3D8Q206"/>
<reference evidence="3" key="1">
    <citation type="submission" date="2017-11" db="EMBL/GenBank/DDBJ databases">
        <authorList>
            <person name="Zhu W."/>
        </authorList>
    </citation>
    <scope>NUCLEOTIDE SEQUENCE [LARGE SCALE GENOMIC DNA]</scope>
    <source>
        <strain evidence="3">CAU 1183</strain>
    </source>
</reference>
<dbReference type="Pfam" id="PF13354">
    <property type="entry name" value="Beta-lactamase2"/>
    <property type="match status" value="1"/>
</dbReference>
<dbReference type="InterPro" id="IPR012338">
    <property type="entry name" value="Beta-lactam/transpept-like"/>
</dbReference>
<dbReference type="Gene3D" id="3.40.710.10">
    <property type="entry name" value="DD-peptidase/beta-lactamase superfamily"/>
    <property type="match status" value="1"/>
</dbReference>
<evidence type="ECO:0000313" key="3">
    <source>
        <dbReference type="Proteomes" id="UP000257143"/>
    </source>
</evidence>
<comment type="caution">
    <text evidence="2">The sequence shown here is derived from an EMBL/GenBank/DDBJ whole genome shotgun (WGS) entry which is preliminary data.</text>
</comment>
<dbReference type="InterPro" id="IPR045155">
    <property type="entry name" value="Beta-lactam_cat"/>
</dbReference>
<keyword evidence="2" id="KW-0378">Hydrolase</keyword>
<dbReference type="PANTHER" id="PTHR35333:SF3">
    <property type="entry name" value="BETA-LACTAMASE-TYPE TRANSPEPTIDASE FOLD CONTAINING PROTEIN"/>
    <property type="match status" value="1"/>
</dbReference>
<accession>A0A3D8Q206</accession>
<dbReference type="GO" id="GO:0046677">
    <property type="term" value="P:response to antibiotic"/>
    <property type="evidence" value="ECO:0007669"/>
    <property type="project" value="InterPro"/>
</dbReference>
<gene>
    <name evidence="2" type="ORF">CWR48_00670</name>
</gene>
<dbReference type="Proteomes" id="UP000257143">
    <property type="component" value="Unassembled WGS sequence"/>
</dbReference>
<organism evidence="2 3">
    <name type="scientific">Oceanobacillus arenosus</name>
    <dbReference type="NCBI Taxonomy" id="1229153"/>
    <lineage>
        <taxon>Bacteria</taxon>
        <taxon>Bacillati</taxon>
        <taxon>Bacillota</taxon>
        <taxon>Bacilli</taxon>
        <taxon>Bacillales</taxon>
        <taxon>Bacillaceae</taxon>
        <taxon>Oceanobacillus</taxon>
    </lineage>
</organism>
<feature type="domain" description="Beta-lactamase class A catalytic" evidence="1">
    <location>
        <begin position="20"/>
        <end position="241"/>
    </location>
</feature>
<keyword evidence="3" id="KW-1185">Reference proteome</keyword>
<evidence type="ECO:0000259" key="1">
    <source>
        <dbReference type="Pfam" id="PF13354"/>
    </source>
</evidence>
<dbReference type="PANTHER" id="PTHR35333">
    <property type="entry name" value="BETA-LACTAMASE"/>
    <property type="match status" value="1"/>
</dbReference>
<evidence type="ECO:0000313" key="2">
    <source>
        <dbReference type="EMBL" id="RDW22253.1"/>
    </source>
</evidence>
<dbReference type="RefSeq" id="WP_115771112.1">
    <property type="nucleotide sequence ID" value="NZ_PIOC01000001.1"/>
</dbReference>
<dbReference type="OrthoDB" id="9775096at2"/>
<dbReference type="GO" id="GO:0030655">
    <property type="term" value="P:beta-lactam antibiotic catabolic process"/>
    <property type="evidence" value="ECO:0007669"/>
    <property type="project" value="InterPro"/>
</dbReference>
<dbReference type="GO" id="GO:0008800">
    <property type="term" value="F:beta-lactamase activity"/>
    <property type="evidence" value="ECO:0007669"/>
    <property type="project" value="InterPro"/>
</dbReference>
<dbReference type="SUPFAM" id="SSF56601">
    <property type="entry name" value="beta-lactamase/transpeptidase-like"/>
    <property type="match status" value="1"/>
</dbReference>
<sequence length="268" mass="30038">MEQLRQHIKRIIKQSGGKWGISIEELGTNNSWGINEGDLFYAASIIKIPIMTAVFNDYENGRLSLSNTLELKREEMVGGSGVLQHLSPGTKWTIYDLLTLMIIQSDNTATNMLIDVIGMESIQQMMKDIGMQDSKFYNKLMTVPATIQGYNQVTAQELTMMMKKIAMGKIISMHACEQMIAIMKKQQLTDCLPAKLPQFDSDIIGKIPEWQLANKTGFTSGVRHDIGILYVGDRAMVATVLSQDVDDNRSKDAIAEMGLEIYGYLKEE</sequence>